<keyword evidence="2" id="KW-1185">Reference proteome</keyword>
<gene>
    <name evidence="1" type="ORF">BC751_1123</name>
</gene>
<dbReference type="Proteomes" id="UP000292209">
    <property type="component" value="Unassembled WGS sequence"/>
</dbReference>
<organism evidence="1 2">
    <name type="scientific">Cecembia calidifontis</name>
    <dbReference type="NCBI Taxonomy" id="1187080"/>
    <lineage>
        <taxon>Bacteria</taxon>
        <taxon>Pseudomonadati</taxon>
        <taxon>Bacteroidota</taxon>
        <taxon>Cytophagia</taxon>
        <taxon>Cytophagales</taxon>
        <taxon>Cyclobacteriaceae</taxon>
        <taxon>Cecembia</taxon>
    </lineage>
</organism>
<accession>A0A4V2F6A0</accession>
<dbReference type="AlphaFoldDB" id="A0A4V2F6A0"/>
<evidence type="ECO:0000313" key="2">
    <source>
        <dbReference type="Proteomes" id="UP000292209"/>
    </source>
</evidence>
<proteinExistence type="predicted"/>
<protein>
    <submittedName>
        <fullName evidence="1">Uncharacterized protein</fullName>
    </submittedName>
</protein>
<evidence type="ECO:0000313" key="1">
    <source>
        <dbReference type="EMBL" id="RZS95589.1"/>
    </source>
</evidence>
<sequence length="61" mass="6243">MKRKLLSLACIGLFVGGLTIQNISTAIVAKGTLYGNSSGTKYCCKLGTNDCAAARCGGSNQ</sequence>
<dbReference type="RefSeq" id="WP_130274659.1">
    <property type="nucleotide sequence ID" value="NZ_SGXG01000001.1"/>
</dbReference>
<reference evidence="1 2" key="1">
    <citation type="submission" date="2019-02" db="EMBL/GenBank/DDBJ databases">
        <title>Genomic Encyclopedia of Archaeal and Bacterial Type Strains, Phase II (KMG-II): from individual species to whole genera.</title>
        <authorList>
            <person name="Goeker M."/>
        </authorList>
    </citation>
    <scope>NUCLEOTIDE SEQUENCE [LARGE SCALE GENOMIC DNA]</scope>
    <source>
        <strain evidence="1 2">DSM 21411</strain>
    </source>
</reference>
<name>A0A4V2F6A0_9BACT</name>
<comment type="caution">
    <text evidence="1">The sequence shown here is derived from an EMBL/GenBank/DDBJ whole genome shotgun (WGS) entry which is preliminary data.</text>
</comment>
<dbReference type="EMBL" id="SGXG01000001">
    <property type="protein sequence ID" value="RZS95589.1"/>
    <property type="molecule type" value="Genomic_DNA"/>
</dbReference>